<dbReference type="AlphaFoldDB" id="A0A1F7I3Q9"/>
<comment type="caution">
    <text evidence="1">The sequence shown here is derived from an EMBL/GenBank/DDBJ whole genome shotgun (WGS) entry which is preliminary data.</text>
</comment>
<accession>A0A1F7I3Q9</accession>
<dbReference type="SUPFAM" id="SSF64182">
    <property type="entry name" value="DHH phosphoesterases"/>
    <property type="match status" value="1"/>
</dbReference>
<gene>
    <name evidence="1" type="ORF">A3F03_00115</name>
</gene>
<sequence length="277" mass="31385">MKLIVTHLRPDLDAATAAWLIYTHLPGWSNAEFRFIPAGSTLDNLPPDDNSDIIHVDTGLGKFDHHQFQAKLSASKMVFDHLSKMGAIAIKGQEALDRLVNYVTEIDNFAEMYFPNPNSDIYDFLLNELIEGYKAKTFDDEQVIRFAFSGLEAALQMLKNKINAEKEIKNGLIFQSKFGKTLAIETRNEEALTVALKEGYRLVIRKDPEKGFIRLKTPPERKYDLTAIYEIVKKKDPKATWYLHISKNMLLNGSSKNPGAVASRLSLQQLIEIVKTI</sequence>
<protein>
    <submittedName>
        <fullName evidence="1">Uncharacterized protein</fullName>
    </submittedName>
</protein>
<evidence type="ECO:0000313" key="1">
    <source>
        <dbReference type="EMBL" id="OGK38001.1"/>
    </source>
</evidence>
<evidence type="ECO:0000313" key="2">
    <source>
        <dbReference type="Proteomes" id="UP000176803"/>
    </source>
</evidence>
<dbReference type="Proteomes" id="UP000176803">
    <property type="component" value="Unassembled WGS sequence"/>
</dbReference>
<reference evidence="1 2" key="1">
    <citation type="journal article" date="2016" name="Nat. Commun.">
        <title>Thousands of microbial genomes shed light on interconnected biogeochemical processes in an aquifer system.</title>
        <authorList>
            <person name="Anantharaman K."/>
            <person name="Brown C.T."/>
            <person name="Hug L.A."/>
            <person name="Sharon I."/>
            <person name="Castelle C.J."/>
            <person name="Probst A.J."/>
            <person name="Thomas B.C."/>
            <person name="Singh A."/>
            <person name="Wilkins M.J."/>
            <person name="Karaoz U."/>
            <person name="Brodie E.L."/>
            <person name="Williams K.H."/>
            <person name="Hubbard S.S."/>
            <person name="Banfield J.F."/>
        </authorList>
    </citation>
    <scope>NUCLEOTIDE SEQUENCE [LARGE SCALE GENOMIC DNA]</scope>
</reference>
<name>A0A1F7I3Q9_9BACT</name>
<proteinExistence type="predicted"/>
<dbReference type="EMBL" id="MGAC01000024">
    <property type="protein sequence ID" value="OGK38001.1"/>
    <property type="molecule type" value="Genomic_DNA"/>
</dbReference>
<dbReference type="InterPro" id="IPR038763">
    <property type="entry name" value="DHH_sf"/>
</dbReference>
<organism evidence="1 2">
    <name type="scientific">Candidatus Roizmanbacteria bacterium RIFCSPHIGHO2_12_FULL_41_11</name>
    <dbReference type="NCBI Taxonomy" id="1802052"/>
    <lineage>
        <taxon>Bacteria</taxon>
        <taxon>Candidatus Roizmaniibacteriota</taxon>
    </lineage>
</organism>